<dbReference type="Pfam" id="PF00929">
    <property type="entry name" value="RNase_T"/>
    <property type="match status" value="1"/>
</dbReference>
<evidence type="ECO:0000256" key="10">
    <source>
        <dbReference type="SAM" id="MobiDB-lite"/>
    </source>
</evidence>
<dbReference type="PANTHER" id="PTHR12801">
    <property type="entry name" value="RNA EXONUCLEASE REXO1 / RECO3 FAMILY MEMBER-RELATED"/>
    <property type="match status" value="1"/>
</dbReference>
<feature type="compositionally biased region" description="Low complexity" evidence="10">
    <location>
        <begin position="283"/>
        <end position="294"/>
    </location>
</feature>
<evidence type="ECO:0000256" key="9">
    <source>
        <dbReference type="ARBA" id="ARBA00025599"/>
    </source>
</evidence>
<evidence type="ECO:0000256" key="7">
    <source>
        <dbReference type="ARBA" id="ARBA00022839"/>
    </source>
</evidence>
<dbReference type="GO" id="GO:0005634">
    <property type="term" value="C:nucleus"/>
    <property type="evidence" value="ECO:0007669"/>
    <property type="project" value="UniProtKB-SubCell"/>
</dbReference>
<feature type="region of interest" description="Disordered" evidence="10">
    <location>
        <begin position="277"/>
        <end position="312"/>
    </location>
</feature>
<evidence type="ECO:0000313" key="13">
    <source>
        <dbReference type="Proteomes" id="UP001172673"/>
    </source>
</evidence>
<evidence type="ECO:0000256" key="1">
    <source>
        <dbReference type="ARBA" id="ARBA00004123"/>
    </source>
</evidence>
<keyword evidence="13" id="KW-1185">Reference proteome</keyword>
<protein>
    <recommendedName>
        <fullName evidence="3">RNA exonuclease 4</fullName>
    </recommendedName>
</protein>
<accession>A0AA38XI61</accession>
<dbReference type="SUPFAM" id="SSF53098">
    <property type="entry name" value="Ribonuclease H-like"/>
    <property type="match status" value="1"/>
</dbReference>
<gene>
    <name evidence="12" type="primary">REX4</name>
    <name evidence="12" type="ORF">H2200_003406</name>
</gene>
<name>A0AA38XI61_9EURO</name>
<dbReference type="PANTHER" id="PTHR12801:SF45">
    <property type="entry name" value="RNA EXONUCLEASE 4"/>
    <property type="match status" value="1"/>
</dbReference>
<comment type="similarity">
    <text evidence="2">Belongs to the REXO4 family.</text>
</comment>
<keyword evidence="7 12" id="KW-0269">Exonuclease</keyword>
<dbReference type="Gene3D" id="3.30.420.10">
    <property type="entry name" value="Ribonuclease H-like superfamily/Ribonuclease H"/>
    <property type="match status" value="1"/>
</dbReference>
<comment type="function">
    <text evidence="9">Exoribonuclease involved in ribosome biosynthesis. Involved in the processing of ITS1, the internal transcribed spacer localized between the 18S and 5.8S rRNAs.</text>
</comment>
<comment type="subcellular location">
    <subcellularLocation>
        <location evidence="1">Nucleus</location>
    </subcellularLocation>
</comment>
<dbReference type="InterPro" id="IPR013520">
    <property type="entry name" value="Ribonucl_H"/>
</dbReference>
<dbReference type="AlphaFoldDB" id="A0AA38XI61"/>
<keyword evidence="5" id="KW-0540">Nuclease</keyword>
<dbReference type="FunFam" id="3.30.420.10:FF:000007">
    <property type="entry name" value="Interferon-stimulated exonuclease gene 20"/>
    <property type="match status" value="1"/>
</dbReference>
<feature type="domain" description="Exonuclease" evidence="11">
    <location>
        <begin position="114"/>
        <end position="276"/>
    </location>
</feature>
<dbReference type="CDD" id="cd06144">
    <property type="entry name" value="REX4_like"/>
    <property type="match status" value="1"/>
</dbReference>
<keyword evidence="8" id="KW-0539">Nucleus</keyword>
<evidence type="ECO:0000256" key="2">
    <source>
        <dbReference type="ARBA" id="ARBA00010489"/>
    </source>
</evidence>
<reference evidence="12" key="1">
    <citation type="submission" date="2022-10" db="EMBL/GenBank/DDBJ databases">
        <title>Culturing micro-colonial fungi from biological soil crusts in the Mojave desert and describing Neophaeococcomyces mojavensis, and introducing the new genera and species Taxawa tesnikishii.</title>
        <authorList>
            <person name="Kurbessoian T."/>
            <person name="Stajich J.E."/>
        </authorList>
    </citation>
    <scope>NUCLEOTIDE SEQUENCE</scope>
    <source>
        <strain evidence="12">TK_41</strain>
    </source>
</reference>
<evidence type="ECO:0000256" key="5">
    <source>
        <dbReference type="ARBA" id="ARBA00022722"/>
    </source>
</evidence>
<dbReference type="InterPro" id="IPR036397">
    <property type="entry name" value="RNaseH_sf"/>
</dbReference>
<dbReference type="SMART" id="SM00479">
    <property type="entry name" value="EXOIII"/>
    <property type="match status" value="1"/>
</dbReference>
<keyword evidence="6" id="KW-0378">Hydrolase</keyword>
<comment type="caution">
    <text evidence="12">The sequence shown here is derived from an EMBL/GenBank/DDBJ whole genome shotgun (WGS) entry which is preliminary data.</text>
</comment>
<keyword evidence="4" id="KW-0698">rRNA processing</keyword>
<dbReference type="InterPro" id="IPR012337">
    <property type="entry name" value="RNaseH-like_sf"/>
</dbReference>
<dbReference type="GO" id="GO:0008408">
    <property type="term" value="F:3'-5' exonuclease activity"/>
    <property type="evidence" value="ECO:0007669"/>
    <property type="project" value="InterPro"/>
</dbReference>
<evidence type="ECO:0000256" key="6">
    <source>
        <dbReference type="ARBA" id="ARBA00022801"/>
    </source>
</evidence>
<evidence type="ECO:0000259" key="11">
    <source>
        <dbReference type="SMART" id="SM00479"/>
    </source>
</evidence>
<dbReference type="GO" id="GO:0003676">
    <property type="term" value="F:nucleic acid binding"/>
    <property type="evidence" value="ECO:0007669"/>
    <property type="project" value="InterPro"/>
</dbReference>
<feature type="region of interest" description="Disordered" evidence="10">
    <location>
        <begin position="17"/>
        <end position="92"/>
    </location>
</feature>
<dbReference type="Proteomes" id="UP001172673">
    <property type="component" value="Unassembled WGS sequence"/>
</dbReference>
<feature type="compositionally biased region" description="Polar residues" evidence="10">
    <location>
        <begin position="17"/>
        <end position="33"/>
    </location>
</feature>
<organism evidence="12 13">
    <name type="scientific">Cladophialophora chaetospira</name>
    <dbReference type="NCBI Taxonomy" id="386627"/>
    <lineage>
        <taxon>Eukaryota</taxon>
        <taxon>Fungi</taxon>
        <taxon>Dikarya</taxon>
        <taxon>Ascomycota</taxon>
        <taxon>Pezizomycotina</taxon>
        <taxon>Eurotiomycetes</taxon>
        <taxon>Chaetothyriomycetidae</taxon>
        <taxon>Chaetothyriales</taxon>
        <taxon>Herpotrichiellaceae</taxon>
        <taxon>Cladophialophora</taxon>
    </lineage>
</organism>
<evidence type="ECO:0000256" key="3">
    <source>
        <dbReference type="ARBA" id="ARBA00016937"/>
    </source>
</evidence>
<sequence length="312" mass="34947">MEPTSLSANWKKLQATLKNSRNEITSNKTSSHQAIKRKRDPPKPASQKSSLDAPRPRKRQRMQKSMAASSESSANSITIREQEDANTISRPRVSVGAASDKINAGLDSDVDVGRYVAVDCEMVGVGPNPERESALARVSIVNYDGDQIYDSYVLPLEPVTDYRTHVSGISPKHMNIARLFKDVQADIAKILEDRVIIGHSIRHDLAALMLGHPLRDIRDTSRHPPYRKIAGGSYPKLKILASELLGVQIQVGEHSSIEDARACMMLFRKDKSVFEREHKKKWPAQAPVQPQPDADTVDKPRKHKNKKKKKKR</sequence>
<evidence type="ECO:0000313" key="12">
    <source>
        <dbReference type="EMBL" id="KAJ9613464.1"/>
    </source>
</evidence>
<evidence type="ECO:0000256" key="8">
    <source>
        <dbReference type="ARBA" id="ARBA00023242"/>
    </source>
</evidence>
<dbReference type="EMBL" id="JAPDRK010000004">
    <property type="protein sequence ID" value="KAJ9613464.1"/>
    <property type="molecule type" value="Genomic_DNA"/>
</dbReference>
<feature type="compositionally biased region" description="Basic residues" evidence="10">
    <location>
        <begin position="300"/>
        <end position="312"/>
    </location>
</feature>
<evidence type="ECO:0000256" key="4">
    <source>
        <dbReference type="ARBA" id="ARBA00022552"/>
    </source>
</evidence>
<feature type="compositionally biased region" description="Low complexity" evidence="10">
    <location>
        <begin position="65"/>
        <end position="76"/>
    </location>
</feature>
<proteinExistence type="inferred from homology"/>
<dbReference type="InterPro" id="IPR047021">
    <property type="entry name" value="REXO1/3/4-like"/>
</dbReference>
<dbReference type="GO" id="GO:0006364">
    <property type="term" value="P:rRNA processing"/>
    <property type="evidence" value="ECO:0007669"/>
    <property type="project" value="UniProtKB-KW"/>
</dbReference>
<dbReference type="GO" id="GO:0000027">
    <property type="term" value="P:ribosomal large subunit assembly"/>
    <property type="evidence" value="ECO:0007669"/>
    <property type="project" value="TreeGrafter"/>
</dbReference>
<dbReference type="InterPro" id="IPR037431">
    <property type="entry name" value="REX4_DEDDh_dom"/>
</dbReference>